<feature type="compositionally biased region" description="Low complexity" evidence="1">
    <location>
        <begin position="1256"/>
        <end position="1265"/>
    </location>
</feature>
<feature type="compositionally biased region" description="Basic and acidic residues" evidence="1">
    <location>
        <begin position="968"/>
        <end position="982"/>
    </location>
</feature>
<evidence type="ECO:0000313" key="3">
    <source>
        <dbReference type="Proteomes" id="UP001303160"/>
    </source>
</evidence>
<feature type="region of interest" description="Disordered" evidence="1">
    <location>
        <begin position="1242"/>
        <end position="1271"/>
    </location>
</feature>
<reference evidence="2" key="2">
    <citation type="submission" date="2023-05" db="EMBL/GenBank/DDBJ databases">
        <authorList>
            <consortium name="Lawrence Berkeley National Laboratory"/>
            <person name="Steindorff A."/>
            <person name="Hensen N."/>
            <person name="Bonometti L."/>
            <person name="Westerberg I."/>
            <person name="Brannstrom I.O."/>
            <person name="Guillou S."/>
            <person name="Cros-Aarteil S."/>
            <person name="Calhoun S."/>
            <person name="Haridas S."/>
            <person name="Kuo A."/>
            <person name="Mondo S."/>
            <person name="Pangilinan J."/>
            <person name="Riley R."/>
            <person name="Labutti K."/>
            <person name="Andreopoulos B."/>
            <person name="Lipzen A."/>
            <person name="Chen C."/>
            <person name="Yanf M."/>
            <person name="Daum C."/>
            <person name="Ng V."/>
            <person name="Clum A."/>
            <person name="Ohm R."/>
            <person name="Martin F."/>
            <person name="Silar P."/>
            <person name="Natvig D."/>
            <person name="Lalanne C."/>
            <person name="Gautier V."/>
            <person name="Ament-Velasquez S.L."/>
            <person name="Kruys A."/>
            <person name="Hutchinson M.I."/>
            <person name="Powell A.J."/>
            <person name="Barry K."/>
            <person name="Miller A.N."/>
            <person name="Grigoriev I.V."/>
            <person name="Debuchy R."/>
            <person name="Gladieux P."/>
            <person name="Thoren M.H."/>
            <person name="Johannesson H."/>
        </authorList>
    </citation>
    <scope>NUCLEOTIDE SEQUENCE</scope>
    <source>
        <strain evidence="2">CBS 315.58</strain>
    </source>
</reference>
<reference evidence="2" key="1">
    <citation type="journal article" date="2023" name="Mol. Phylogenet. Evol.">
        <title>Genome-scale phylogeny and comparative genomics of the fungal order Sordariales.</title>
        <authorList>
            <person name="Hensen N."/>
            <person name="Bonometti L."/>
            <person name="Westerberg I."/>
            <person name="Brannstrom I.O."/>
            <person name="Guillou S."/>
            <person name="Cros-Aarteil S."/>
            <person name="Calhoun S."/>
            <person name="Haridas S."/>
            <person name="Kuo A."/>
            <person name="Mondo S."/>
            <person name="Pangilinan J."/>
            <person name="Riley R."/>
            <person name="LaButti K."/>
            <person name="Andreopoulos B."/>
            <person name="Lipzen A."/>
            <person name="Chen C."/>
            <person name="Yan M."/>
            <person name="Daum C."/>
            <person name="Ng V."/>
            <person name="Clum A."/>
            <person name="Steindorff A."/>
            <person name="Ohm R.A."/>
            <person name="Martin F."/>
            <person name="Silar P."/>
            <person name="Natvig D.O."/>
            <person name="Lalanne C."/>
            <person name="Gautier V."/>
            <person name="Ament-Velasquez S.L."/>
            <person name="Kruys A."/>
            <person name="Hutchinson M.I."/>
            <person name="Powell A.J."/>
            <person name="Barry K."/>
            <person name="Miller A.N."/>
            <person name="Grigoriev I.V."/>
            <person name="Debuchy R."/>
            <person name="Gladieux P."/>
            <person name="Hiltunen Thoren M."/>
            <person name="Johannesson H."/>
        </authorList>
    </citation>
    <scope>NUCLEOTIDE SEQUENCE</scope>
    <source>
        <strain evidence="2">CBS 315.58</strain>
    </source>
</reference>
<protein>
    <recommendedName>
        <fullName evidence="4">C2H2-type domain-containing protein</fullName>
    </recommendedName>
</protein>
<feature type="region of interest" description="Disordered" evidence="1">
    <location>
        <begin position="967"/>
        <end position="1037"/>
    </location>
</feature>
<dbReference type="PANTHER" id="PTHR38166:SF1">
    <property type="entry name" value="C2H2-TYPE DOMAIN-CONTAINING PROTEIN"/>
    <property type="match status" value="1"/>
</dbReference>
<evidence type="ECO:0000256" key="1">
    <source>
        <dbReference type="SAM" id="MobiDB-lite"/>
    </source>
</evidence>
<evidence type="ECO:0000313" key="2">
    <source>
        <dbReference type="EMBL" id="KAK4198043.1"/>
    </source>
</evidence>
<dbReference type="PANTHER" id="PTHR38166">
    <property type="entry name" value="C2H2-TYPE DOMAIN-CONTAINING PROTEIN-RELATED"/>
    <property type="match status" value="1"/>
</dbReference>
<feature type="region of interest" description="Disordered" evidence="1">
    <location>
        <begin position="39"/>
        <end position="73"/>
    </location>
</feature>
<dbReference type="Proteomes" id="UP001303160">
    <property type="component" value="Unassembled WGS sequence"/>
</dbReference>
<feature type="compositionally biased region" description="Basic and acidic residues" evidence="1">
    <location>
        <begin position="55"/>
        <end position="70"/>
    </location>
</feature>
<gene>
    <name evidence="2" type="ORF">QBC40DRAFT_332113</name>
</gene>
<accession>A0AAN6XDC5</accession>
<organism evidence="2 3">
    <name type="scientific">Triangularia verruculosa</name>
    <dbReference type="NCBI Taxonomy" id="2587418"/>
    <lineage>
        <taxon>Eukaryota</taxon>
        <taxon>Fungi</taxon>
        <taxon>Dikarya</taxon>
        <taxon>Ascomycota</taxon>
        <taxon>Pezizomycotina</taxon>
        <taxon>Sordariomycetes</taxon>
        <taxon>Sordariomycetidae</taxon>
        <taxon>Sordariales</taxon>
        <taxon>Podosporaceae</taxon>
        <taxon>Triangularia</taxon>
    </lineage>
</organism>
<comment type="caution">
    <text evidence="2">The sequence shown here is derived from an EMBL/GenBank/DDBJ whole genome shotgun (WGS) entry which is preliminary data.</text>
</comment>
<sequence>MANYGYHRPHRERDIDQAHMLDLPQSLTTAGDLELLSFDQQPPSVTGPTFPYYRQEPHRGRFPKNKEPGDSNRVSNALANRFQASDNYNHLLGPAASGFSSRTTGPSRRSSLPVLNSGCDLDRNHVRHDMVFVCDTTGCPQAMSGFRSRADLDCHNLYFHDIPIKSFSIYQCHLDACATNPKLWSIPQRLAQHLSMVHGLNAIQDLYPFLLCFVSPGFAFMPEGEWGDIEPAWDLGFFPPVNHLTYVADVSPTEIVDRAAITSHAIQVLKDENDRDACNSLTDSGYASAPRPAIHQPPNIVSAEEDAVDGPQATRNQDAMTIFSAATETAPDVAREHIEDVCSSIYRQIQGQALPENRESFSQALPGLVKGFAVRLGHLDPHQQSPRIMYFVYGRHREIAGMLYSFVYKVEDDDEFECIRANDPQEGMSLEDKMAMWCATEGDASEPDDDVVDQLQGLDDHKEDLDDPKEDLDELSTRIERSKHMQIILKSTAYEWLLQRLLRELSFHQGDAESRLVLMNVREIITESLPTGVISKRRRPTSYQVAFQLSWTPFRVRLELVKNSGHLEGETRGVLSHCIVFTSSANHEIQATTVEQYLVQTWASDGAEMMRVLSSVLGCVDSTEDQNLNNTPEDGTHLSAQLDSENDILFIHATGPACMVAELAEQLAWLTVAFQHLVEESEAIGTVYSQPVITKMKPFEGTENVWHLQHQNFYLTDQPSFMSATKWLEGGPYIHHVLAQGFPTACRPRFCPGVEFTPAMLVELFRISWTLEHASSGVLTLSGELVTLQLVKKSLGVYVWHLFDVGTNPDCGCRRYLCHQKEEGISAEFCNNADLATSRHIVGDCESTMAWFQTLPSTIQTQQKDAGPRAFDQLDSISSESQHQKTAALLTESPNTQVVLASSPEISIDSDMLSIPDTPSQDRQRFFEQHDYLWNIIETISNRLYEEFLSAASSTYGGAIRSYARSRPMKEESCCNDPKDGDIVTENPGSHMAASTHISNSSRKGNPAVPSLKRMWDDGQDDNNNSNGRKRPGNPGRVRIQGLGDSLKLLACPFWKLEPEKHRKCFKMELKNTSRVKQHLERKHHPDYYCERCKVVFLEQDDHHQHLTQVCTLVENATLNGITHQQHRQLSRRSDSDLSEEDKWFAMWDIVFPGKPRPSSAYVDRVLSEDICQFLEFQQRHGHLIAAEELRRSGILRNFSASDSDQGSEDSESGVTELVFQEAIERVFSLIHDAWLATRSSGSSQDLEPRLRSSRPRLPATPSSSFAGTSVTLVNSTPMLPASLSQKPKAPEGVQGEHIASVQQPGPLQKDVLAIPDGDSSALPDGKVATEARVHFAHGGNDTNMTEPDATAHPSTMSSFNAVQDGVRRDARNQSFGFDFDNQPFDFSLPIGAEFDLGPLNTENGWNGSNVGLADAQAQLNTPAVLYDVDMAFYNNFSDNNFEGSG</sequence>
<evidence type="ECO:0008006" key="4">
    <source>
        <dbReference type="Google" id="ProtNLM"/>
    </source>
</evidence>
<keyword evidence="3" id="KW-1185">Reference proteome</keyword>
<proteinExistence type="predicted"/>
<name>A0AAN6XDC5_9PEZI</name>
<dbReference type="EMBL" id="MU863952">
    <property type="protein sequence ID" value="KAK4198043.1"/>
    <property type="molecule type" value="Genomic_DNA"/>
</dbReference>